<evidence type="ECO:0000313" key="10">
    <source>
        <dbReference type="EMBL" id="PQA59445.1"/>
    </source>
</evidence>
<evidence type="ECO:0000256" key="3">
    <source>
        <dbReference type="ARBA" id="ARBA00022676"/>
    </source>
</evidence>
<keyword evidence="11" id="KW-1185">Reference proteome</keyword>
<dbReference type="GO" id="GO:0005886">
    <property type="term" value="C:plasma membrane"/>
    <property type="evidence" value="ECO:0007669"/>
    <property type="project" value="UniProtKB-SubCell"/>
</dbReference>
<sequence length="532" mass="60206">MKSLTRSESLLLLGLFIFLFFSLGTSQLMLYSLDEAKNAECAREMYERQDWVVPTFNGQLRTDKPPLHYWVMMGSYALFGVSEFSARLGSILCGMGTILLIFAFAWRHFNARVAWISALVLLASLHVGVQFRMAVPDPYLIFFLTLAWVSFYGWYQQRKKILNLAIFYTSLGMGILAKGPVALVLIFAAIGLFLLFQGAFRKVFRLWLVPGLAWTLVLALPWYLYVHEATSGAWTEGFFLKHNLERFKAPMEGHGGFFLITPLYVLIGLLPFSIFIPQAFVRAWKQRKEVPSLAFGLSIAIVVIGFFSFSGTKLFNYTVPSYPFVAVLIAAFLDSVLDQEMAWKKLRPSLITYGVLAALLPVAFYLGLRLDPVVSHLAGWAIIFLTFPLGAAAAWYRFRHGEFSRTMLALAGSFVVTAVLFFQLAYPIIDRENPVNQTISSINPEEKVIAYKQFNPAYVFYLNRSVDVVNTPEALQEVLSTEPSVIVISRTEFLPELSTFSELQELARKRDLFETPTTILFRKTPPPLPRSL</sequence>
<evidence type="ECO:0000256" key="1">
    <source>
        <dbReference type="ARBA" id="ARBA00004651"/>
    </source>
</evidence>
<feature type="transmembrane region" description="Helical" evidence="8">
    <location>
        <begin position="349"/>
        <end position="368"/>
    </location>
</feature>
<proteinExistence type="predicted"/>
<evidence type="ECO:0000256" key="2">
    <source>
        <dbReference type="ARBA" id="ARBA00022475"/>
    </source>
</evidence>
<dbReference type="Proteomes" id="UP000239590">
    <property type="component" value="Unassembled WGS sequence"/>
</dbReference>
<feature type="transmembrane region" description="Helical" evidence="8">
    <location>
        <begin position="113"/>
        <end position="131"/>
    </location>
</feature>
<feature type="transmembrane region" description="Helical" evidence="8">
    <location>
        <begin position="91"/>
        <end position="107"/>
    </location>
</feature>
<feature type="transmembrane region" description="Helical" evidence="8">
    <location>
        <begin position="408"/>
        <end position="429"/>
    </location>
</feature>
<feature type="transmembrane region" description="Helical" evidence="8">
    <location>
        <begin position="203"/>
        <end position="225"/>
    </location>
</feature>
<feature type="transmembrane region" description="Helical" evidence="8">
    <location>
        <begin position="257"/>
        <end position="281"/>
    </location>
</feature>
<feature type="transmembrane region" description="Helical" evidence="8">
    <location>
        <begin position="317"/>
        <end position="337"/>
    </location>
</feature>
<dbReference type="EMBL" id="PTRA01000001">
    <property type="protein sequence ID" value="PQA59445.1"/>
    <property type="molecule type" value="Genomic_DNA"/>
</dbReference>
<dbReference type="AlphaFoldDB" id="A0A2S7IP10"/>
<dbReference type="Pfam" id="PF13231">
    <property type="entry name" value="PMT_2"/>
    <property type="match status" value="1"/>
</dbReference>
<name>A0A2S7IP10_9BACT</name>
<evidence type="ECO:0000256" key="7">
    <source>
        <dbReference type="ARBA" id="ARBA00023136"/>
    </source>
</evidence>
<feature type="transmembrane region" description="Helical" evidence="8">
    <location>
        <begin position="175"/>
        <end position="196"/>
    </location>
</feature>
<evidence type="ECO:0000259" key="9">
    <source>
        <dbReference type="Pfam" id="PF13231"/>
    </source>
</evidence>
<keyword evidence="4 10" id="KW-0808">Transferase</keyword>
<keyword evidence="6 8" id="KW-1133">Transmembrane helix</keyword>
<comment type="subcellular location">
    <subcellularLocation>
        <location evidence="1">Cell membrane</location>
        <topology evidence="1">Multi-pass membrane protein</topology>
    </subcellularLocation>
</comment>
<feature type="transmembrane region" description="Helical" evidence="8">
    <location>
        <begin position="374"/>
        <end position="396"/>
    </location>
</feature>
<keyword evidence="3" id="KW-0328">Glycosyltransferase</keyword>
<dbReference type="InterPro" id="IPR050297">
    <property type="entry name" value="LipidA_mod_glycosyltrf_83"/>
</dbReference>
<dbReference type="InterPro" id="IPR038731">
    <property type="entry name" value="RgtA/B/C-like"/>
</dbReference>
<evidence type="ECO:0000256" key="5">
    <source>
        <dbReference type="ARBA" id="ARBA00022692"/>
    </source>
</evidence>
<reference evidence="11" key="1">
    <citation type="submission" date="2018-02" db="EMBL/GenBank/DDBJ databases">
        <title>Genome sequencing of Solimonas sp. HR-BB.</title>
        <authorList>
            <person name="Lee Y."/>
            <person name="Jeon C.O."/>
        </authorList>
    </citation>
    <scope>NUCLEOTIDE SEQUENCE [LARGE SCALE GENOMIC DNA]</scope>
    <source>
        <strain evidence="11">HR-U</strain>
    </source>
</reference>
<dbReference type="OrthoDB" id="9792789at2"/>
<keyword evidence="5 8" id="KW-0812">Transmembrane</keyword>
<dbReference type="PANTHER" id="PTHR33908">
    <property type="entry name" value="MANNOSYLTRANSFERASE YKCB-RELATED"/>
    <property type="match status" value="1"/>
</dbReference>
<gene>
    <name evidence="10" type="ORF">C5O19_07290</name>
</gene>
<dbReference type="PANTHER" id="PTHR33908:SF3">
    <property type="entry name" value="UNDECAPRENYL PHOSPHATE-ALPHA-4-AMINO-4-DEOXY-L-ARABINOSE ARABINOSYL TRANSFERASE"/>
    <property type="match status" value="1"/>
</dbReference>
<feature type="transmembrane region" description="Helical" evidence="8">
    <location>
        <begin position="293"/>
        <end position="311"/>
    </location>
</feature>
<keyword evidence="2" id="KW-1003">Cell membrane</keyword>
<dbReference type="GO" id="GO:0009103">
    <property type="term" value="P:lipopolysaccharide biosynthetic process"/>
    <property type="evidence" value="ECO:0007669"/>
    <property type="project" value="UniProtKB-ARBA"/>
</dbReference>
<feature type="domain" description="Glycosyltransferase RgtA/B/C/D-like" evidence="9">
    <location>
        <begin position="63"/>
        <end position="223"/>
    </location>
</feature>
<keyword evidence="7 8" id="KW-0472">Membrane</keyword>
<accession>A0A2S7IP10</accession>
<protein>
    <submittedName>
        <fullName evidence="10">Phospholipid carrier-dependent glycosyltransferase</fullName>
    </submittedName>
</protein>
<evidence type="ECO:0000313" key="11">
    <source>
        <dbReference type="Proteomes" id="UP000239590"/>
    </source>
</evidence>
<comment type="caution">
    <text evidence="10">The sequence shown here is derived from an EMBL/GenBank/DDBJ whole genome shotgun (WGS) entry which is preliminary data.</text>
</comment>
<dbReference type="GO" id="GO:0016763">
    <property type="term" value="F:pentosyltransferase activity"/>
    <property type="evidence" value="ECO:0007669"/>
    <property type="project" value="TreeGrafter"/>
</dbReference>
<dbReference type="GO" id="GO:0010041">
    <property type="term" value="P:response to iron(III) ion"/>
    <property type="evidence" value="ECO:0007669"/>
    <property type="project" value="TreeGrafter"/>
</dbReference>
<evidence type="ECO:0000256" key="8">
    <source>
        <dbReference type="SAM" id="Phobius"/>
    </source>
</evidence>
<evidence type="ECO:0000256" key="4">
    <source>
        <dbReference type="ARBA" id="ARBA00022679"/>
    </source>
</evidence>
<evidence type="ECO:0000256" key="6">
    <source>
        <dbReference type="ARBA" id="ARBA00022989"/>
    </source>
</evidence>
<organism evidence="10 11">
    <name type="scientific">Siphonobacter curvatus</name>
    <dbReference type="NCBI Taxonomy" id="2094562"/>
    <lineage>
        <taxon>Bacteria</taxon>
        <taxon>Pseudomonadati</taxon>
        <taxon>Bacteroidota</taxon>
        <taxon>Cytophagia</taxon>
        <taxon>Cytophagales</taxon>
        <taxon>Cytophagaceae</taxon>
        <taxon>Siphonobacter</taxon>
    </lineage>
</organism>